<reference evidence="2" key="1">
    <citation type="submission" date="2022-07" db="EMBL/GenBank/DDBJ databases">
        <title>Complete genome of Mycoplasma equigenitalium type strain T37.</title>
        <authorList>
            <person name="Spergser J."/>
        </authorList>
    </citation>
    <scope>NUCLEOTIDE SEQUENCE</scope>
    <source>
        <strain evidence="2">T37</strain>
    </source>
</reference>
<dbReference type="RefSeq" id="WP_129722654.1">
    <property type="nucleotide sequence ID" value="NZ_CP101808.1"/>
</dbReference>
<feature type="chain" id="PRO_5046447107" description="Lipoprotein" evidence="1">
    <location>
        <begin position="28"/>
        <end position="966"/>
    </location>
</feature>
<accession>A0ABY5J2M0</accession>
<dbReference type="Proteomes" id="UP001059576">
    <property type="component" value="Chromosome"/>
</dbReference>
<dbReference type="PROSITE" id="PS51257">
    <property type="entry name" value="PROKAR_LIPOPROTEIN"/>
    <property type="match status" value="1"/>
</dbReference>
<dbReference type="EMBL" id="CP101808">
    <property type="protein sequence ID" value="UUD36969.1"/>
    <property type="molecule type" value="Genomic_DNA"/>
</dbReference>
<evidence type="ECO:0000313" key="3">
    <source>
        <dbReference type="Proteomes" id="UP001059576"/>
    </source>
</evidence>
<keyword evidence="3" id="KW-1185">Reference proteome</keyword>
<gene>
    <name evidence="2" type="ORF">NPA09_00080</name>
</gene>
<protein>
    <recommendedName>
        <fullName evidence="4">Lipoprotein</fullName>
    </recommendedName>
</protein>
<keyword evidence="1" id="KW-0732">Signal</keyword>
<proteinExistence type="predicted"/>
<name>A0ABY5J2M0_9BACT</name>
<evidence type="ECO:0000256" key="1">
    <source>
        <dbReference type="SAM" id="SignalP"/>
    </source>
</evidence>
<evidence type="ECO:0008006" key="4">
    <source>
        <dbReference type="Google" id="ProtNLM"/>
    </source>
</evidence>
<feature type="signal peptide" evidence="1">
    <location>
        <begin position="1"/>
        <end position="27"/>
    </location>
</feature>
<evidence type="ECO:0000313" key="2">
    <source>
        <dbReference type="EMBL" id="UUD36969.1"/>
    </source>
</evidence>
<sequence>MTRKNKLKLLSLFGGLSLTTAVGFTIACSNEQPDNIPNDKKNEFESKLAEFESKADELDLNYNYKTTFEELQKVQSSDLNDEFKATFKTKLAAVAQKLKTKIETAIEKLDEKLLDPITYDKDEDKAQIINFSSKLETGFPAEVIGEIVGKIANFNDTVGQYTATFDLLKELKNTTEKSQIKNVFIPNLKSKSISLKDRFKQLVKKQAIKKIFNEIEEDNRELVVSVINNINNLSDDDILVKTPTQVLKESLKNFYFTTFNIITEIEQAIFEKYKNSGQLATDPNLAQAFQKYNEILADPDNIDEIKVSEIQEILLKIDKNSIEEKDKFEFYLYAHFILKYNLSTFEADFMTNLLATQNTDEFTTWYNIKPENVLPLNEKTVLLVKNTITNYEQIEEKPAKPWKEAAWRKRRDKFKKSYAEIVINDVVEFTTKVELFGDVESSKTGSELAVNKDLFGEMFISKIAYVGEFLSKNELTNKVQQEVDKVFSPDSELAFNKIVTIEGLGNDLTAEQVISNHESINNKPPVFEIKPELIKFTDSKEQNKAWTYDKNKFKLVIKYVEESESVDHAVDISFVVEMYGVESKPYVVTIEQLKNVMSQKEFETVIDNEVKKLNEGKLRVKVKDLQGAQIPKFLNAFNYSKFVEVEEEIEPGVWETYSFPVDGNNNLMFNAYINKDGIIVENGIEDDANVNITFVWAYTRKFITLADSEWIRITHVKKTPFDLAAVKAKIKGAILENVEKAVAEAEAALKSAHPTISLLKPLHTKALGQVNSLAEKDFKSEKAAFKARLSVIEQKMNEPELIKIDKAEKQVKETVKYAKNQYADVNTLKTKYADALKLVNELTDVYFKTLFTKELDEKVKPIIEAKEGVAKVVEYINKNFTNLVTQHKDSTPKQIVYGGIDAFIADVQKPELVKAHEQVGVTDVTYELVEYKSDYYNKNGVKKVTIIVKKGNESQEILLEITGFAI</sequence>
<organism evidence="2 3">
    <name type="scientific">Mycoplasmopsis equigenitalium</name>
    <dbReference type="NCBI Taxonomy" id="114883"/>
    <lineage>
        <taxon>Bacteria</taxon>
        <taxon>Bacillati</taxon>
        <taxon>Mycoplasmatota</taxon>
        <taxon>Mycoplasmoidales</taxon>
        <taxon>Metamycoplasmataceae</taxon>
        <taxon>Mycoplasmopsis</taxon>
    </lineage>
</organism>